<dbReference type="Gene3D" id="3.90.1150.10">
    <property type="entry name" value="Aspartate Aminotransferase, domain 1"/>
    <property type="match status" value="1"/>
</dbReference>
<accession>A0ABR1JMT7</accession>
<dbReference type="PANTHER" id="PTHR42699">
    <property type="match status" value="1"/>
</dbReference>
<evidence type="ECO:0000313" key="5">
    <source>
        <dbReference type="Proteomes" id="UP001498398"/>
    </source>
</evidence>
<dbReference type="EMBL" id="JBANRG010000010">
    <property type="protein sequence ID" value="KAK7462908.1"/>
    <property type="molecule type" value="Genomic_DNA"/>
</dbReference>
<gene>
    <name evidence="4" type="primary">STR2</name>
    <name evidence="4" type="ORF">VKT23_007488</name>
</gene>
<dbReference type="EC" id="2.5.1.48" evidence="4"/>
<dbReference type="InterPro" id="IPR015424">
    <property type="entry name" value="PyrdxlP-dep_Trfase"/>
</dbReference>
<evidence type="ECO:0000256" key="3">
    <source>
        <dbReference type="SAM" id="MobiDB-lite"/>
    </source>
</evidence>
<proteinExistence type="predicted"/>
<sequence>MAVTTITNASEAPLGSPVPPFTPHAISVSLPTWRDNVGYEEGDKRVMNAMVCGYPRFFINPVITKLAQICEQKFGAKGESCMLFPTKRVAEQCRSFIDRRSSQDGNPVPARLIQLLICPEDKANKGVLVNSDDCGCGDKSSPLVDLHIVLFPSDAFSYAKQFWQHAGGGISSRLAEHCLSLLPESSPPSTPALTQRYSGKASNKHYSTKERFSSPPLQPADAPENLSSDQSFYLEERYGRNLPQAAASSAKKALRRRIAGVLVRDEHSDELSAGDHNLEIGPSRRGVGVSEDDVYLYPCGMNAIFNAHQLAMSVLPLAKSVCFGFPYTDTLKILQKWGPGCHFLGHGLDSDIDELEKIIQEEIRRDASRPPLLALFTEFPSNPLLRSADLPRLRGLADKYGFLLVVDETIGNFTNVEVLPFADIVVSSLTKVFSGASNVMGGSLVLNPQGKHYSALKAYLDNNYEDNYFDQDAIFMERNSRDFRRRVRIIDANAEAVCEFLRSHSAAGGSSNGVVKNVYYPKYSTPEHYERCRIKGDPSSGENGGFGGLFSVTFTSPAASHAFYDALSCHKGPSLGTNFTLASPYAILAHFTELDWAAQYGVEADLVRISVGIEDTETLLASFQIALKAAEVAVAH</sequence>
<organism evidence="4 5">
    <name type="scientific">Marasmiellus scandens</name>
    <dbReference type="NCBI Taxonomy" id="2682957"/>
    <lineage>
        <taxon>Eukaryota</taxon>
        <taxon>Fungi</taxon>
        <taxon>Dikarya</taxon>
        <taxon>Basidiomycota</taxon>
        <taxon>Agaricomycotina</taxon>
        <taxon>Agaricomycetes</taxon>
        <taxon>Agaricomycetidae</taxon>
        <taxon>Agaricales</taxon>
        <taxon>Marasmiineae</taxon>
        <taxon>Omphalotaceae</taxon>
        <taxon>Marasmiellus</taxon>
    </lineage>
</organism>
<dbReference type="GO" id="GO:0003962">
    <property type="term" value="F:cystathionine gamma-synthase activity"/>
    <property type="evidence" value="ECO:0007669"/>
    <property type="project" value="UniProtKB-EC"/>
</dbReference>
<feature type="region of interest" description="Disordered" evidence="3">
    <location>
        <begin position="185"/>
        <end position="226"/>
    </location>
</feature>
<keyword evidence="2" id="KW-0663">Pyridoxal phosphate</keyword>
<keyword evidence="5" id="KW-1185">Reference proteome</keyword>
<dbReference type="PANTHER" id="PTHR42699:SF1">
    <property type="entry name" value="CYSTATHIONINE GAMMA-SYNTHASE-RELATED"/>
    <property type="match status" value="1"/>
</dbReference>
<keyword evidence="4" id="KW-0808">Transferase</keyword>
<dbReference type="Gene3D" id="3.40.640.10">
    <property type="entry name" value="Type I PLP-dependent aspartate aminotransferase-like (Major domain)"/>
    <property type="match status" value="1"/>
</dbReference>
<name>A0ABR1JMT7_9AGAR</name>
<dbReference type="Proteomes" id="UP001498398">
    <property type="component" value="Unassembled WGS sequence"/>
</dbReference>
<reference evidence="4 5" key="1">
    <citation type="submission" date="2024-01" db="EMBL/GenBank/DDBJ databases">
        <title>A draft genome for the cacao thread blight pathogen Marasmiellus scandens.</title>
        <authorList>
            <person name="Baruah I.K."/>
            <person name="Leung J."/>
            <person name="Bukari Y."/>
            <person name="Amoako-Attah I."/>
            <person name="Meinhardt L.W."/>
            <person name="Bailey B.A."/>
            <person name="Cohen S.P."/>
        </authorList>
    </citation>
    <scope>NUCLEOTIDE SEQUENCE [LARGE SCALE GENOMIC DNA]</scope>
    <source>
        <strain evidence="4 5">GH-19</strain>
    </source>
</reference>
<dbReference type="InterPro" id="IPR000277">
    <property type="entry name" value="Cys/Met-Metab_PyrdxlP-dep_enz"/>
</dbReference>
<dbReference type="Pfam" id="PF01053">
    <property type="entry name" value="Cys_Met_Meta_PP"/>
    <property type="match status" value="1"/>
</dbReference>
<comment type="cofactor">
    <cofactor evidence="1">
        <name>pyridoxal 5'-phosphate</name>
        <dbReference type="ChEBI" id="CHEBI:597326"/>
    </cofactor>
</comment>
<protein>
    <submittedName>
        <fullName evidence="4">Cystathionine gamma-synthase</fullName>
        <ecNumber evidence="4">2.5.1.48</ecNumber>
    </submittedName>
</protein>
<dbReference type="InterPro" id="IPR015421">
    <property type="entry name" value="PyrdxlP-dep_Trfase_major"/>
</dbReference>
<feature type="compositionally biased region" description="Polar residues" evidence="3">
    <location>
        <begin position="195"/>
        <end position="205"/>
    </location>
</feature>
<evidence type="ECO:0000313" key="4">
    <source>
        <dbReference type="EMBL" id="KAK7462908.1"/>
    </source>
</evidence>
<dbReference type="InterPro" id="IPR051750">
    <property type="entry name" value="Trans-sulfuration_enzymes"/>
</dbReference>
<evidence type="ECO:0000256" key="2">
    <source>
        <dbReference type="ARBA" id="ARBA00022898"/>
    </source>
</evidence>
<dbReference type="SUPFAM" id="SSF53383">
    <property type="entry name" value="PLP-dependent transferases"/>
    <property type="match status" value="1"/>
</dbReference>
<evidence type="ECO:0000256" key="1">
    <source>
        <dbReference type="ARBA" id="ARBA00001933"/>
    </source>
</evidence>
<dbReference type="InterPro" id="IPR015422">
    <property type="entry name" value="PyrdxlP-dep_Trfase_small"/>
</dbReference>
<comment type="caution">
    <text evidence="4">The sequence shown here is derived from an EMBL/GenBank/DDBJ whole genome shotgun (WGS) entry which is preliminary data.</text>
</comment>